<dbReference type="Gene3D" id="3.10.20.30">
    <property type="match status" value="1"/>
</dbReference>
<dbReference type="AlphaFoldDB" id="A0A5Q2FCJ3"/>
<dbReference type="EMBL" id="CP045725">
    <property type="protein sequence ID" value="QGF24111.1"/>
    <property type="molecule type" value="Genomic_DNA"/>
</dbReference>
<reference evidence="1 2" key="1">
    <citation type="submission" date="2019-10" db="EMBL/GenBank/DDBJ databases">
        <title>Genomic analysis of Raineyella sp. CBA3103.</title>
        <authorList>
            <person name="Roh S.W."/>
        </authorList>
    </citation>
    <scope>NUCLEOTIDE SEQUENCE [LARGE SCALE GENOMIC DNA]</scope>
    <source>
        <strain evidence="1 2">CBA3103</strain>
    </source>
</reference>
<dbReference type="Pfam" id="PF02597">
    <property type="entry name" value="ThiS"/>
    <property type="match status" value="1"/>
</dbReference>
<dbReference type="InterPro" id="IPR012675">
    <property type="entry name" value="Beta-grasp_dom_sf"/>
</dbReference>
<name>A0A5Q2FCJ3_9ACTN</name>
<organism evidence="1 2">
    <name type="scientific">Raineyella fluvialis</name>
    <dbReference type="NCBI Taxonomy" id="2662261"/>
    <lineage>
        <taxon>Bacteria</taxon>
        <taxon>Bacillati</taxon>
        <taxon>Actinomycetota</taxon>
        <taxon>Actinomycetes</taxon>
        <taxon>Propionibacteriales</taxon>
        <taxon>Propionibacteriaceae</taxon>
        <taxon>Raineyella</taxon>
    </lineage>
</organism>
<dbReference type="Proteomes" id="UP000386847">
    <property type="component" value="Chromosome"/>
</dbReference>
<evidence type="ECO:0000313" key="2">
    <source>
        <dbReference type="Proteomes" id="UP000386847"/>
    </source>
</evidence>
<proteinExistence type="predicted"/>
<dbReference type="RefSeq" id="WP_153572640.1">
    <property type="nucleotide sequence ID" value="NZ_CP045725.1"/>
</dbReference>
<keyword evidence="2" id="KW-1185">Reference proteome</keyword>
<accession>A0A5Q2FCJ3</accession>
<dbReference type="NCBIfam" id="TIGR01683">
    <property type="entry name" value="thiS"/>
    <property type="match status" value="1"/>
</dbReference>
<dbReference type="KEGG" id="rain:Rai3103_10955"/>
<dbReference type="SUPFAM" id="SSF54285">
    <property type="entry name" value="MoaD/ThiS"/>
    <property type="match status" value="1"/>
</dbReference>
<gene>
    <name evidence="1" type="primary">thiS</name>
    <name evidence="1" type="ORF">Rai3103_10955</name>
</gene>
<dbReference type="InterPro" id="IPR003749">
    <property type="entry name" value="ThiS/MoaD-like"/>
</dbReference>
<dbReference type="InterPro" id="IPR010035">
    <property type="entry name" value="Thi_S"/>
</dbReference>
<sequence length="78" mass="7933">MTATVNGEAYAPRDGETVLDLVAARLGRPLGPDGQPLDGGRLGVAVAVDRAVVPRGSWSRTALADGQHIDIVTAVQGG</sequence>
<protein>
    <submittedName>
        <fullName evidence="1">Sulfur carrier protein ThiS</fullName>
    </submittedName>
</protein>
<dbReference type="InterPro" id="IPR016155">
    <property type="entry name" value="Mopterin_synth/thiamin_S_b"/>
</dbReference>
<evidence type="ECO:0000313" key="1">
    <source>
        <dbReference type="EMBL" id="QGF24111.1"/>
    </source>
</evidence>